<gene>
    <name evidence="3" type="ORF">HMF3257_00400</name>
</gene>
<dbReference type="EMBL" id="QLII01000001">
    <property type="protein sequence ID" value="RAI73266.1"/>
    <property type="molecule type" value="Genomic_DNA"/>
</dbReference>
<feature type="compositionally biased region" description="Basic and acidic residues" evidence="1">
    <location>
        <begin position="323"/>
        <end position="370"/>
    </location>
</feature>
<name>A0A327NH35_9BACT</name>
<reference evidence="3 4" key="1">
    <citation type="submission" date="2018-06" db="EMBL/GenBank/DDBJ databases">
        <title>Spirosoma sp. HMF3257 Genome sequencing and assembly.</title>
        <authorList>
            <person name="Kang H."/>
            <person name="Cha I."/>
            <person name="Kim H."/>
            <person name="Kang J."/>
            <person name="Joh K."/>
        </authorList>
    </citation>
    <scope>NUCLEOTIDE SEQUENCE [LARGE SCALE GENOMIC DNA]</scope>
    <source>
        <strain evidence="3 4">HMF3257</strain>
    </source>
</reference>
<feature type="region of interest" description="Disordered" evidence="1">
    <location>
        <begin position="323"/>
        <end position="389"/>
    </location>
</feature>
<sequence>MNRYSARVFLVSPGSEPGKFLIGAAYFAIVLSIGMLLEDYSKNVVSKRLEKTVQFILEKIPIIPDFNEILPADDDIRINNFLKIKREGDGLSSFIENINLDKSNFYNSFILGNIFGKKWEKYKLQPTIEKTIVVISTIQKNKNSMNYKKAKDYFEHNRTDSAYYFNQYDSLKNVVNTIYYGAKNYVFQTDNYFQELSSISIRMNFSRAVTFQFYMMFVLSYITWMIQLFAFGIKYAYNSFYLKSAISYDYLGKAILKSIVLIVIFYAIMALSTKAYVSEQTNFLLRTYGYYITLTSDNHQSESTIDTKSTKFVQPDSLNKDKEKSNILKPKDLNNDKENHKNSRFKDSNKNDQSHKSTQTKHSDKTDKSNGSRIKNTNRVKSDKSNKHS</sequence>
<dbReference type="Proteomes" id="UP000249016">
    <property type="component" value="Unassembled WGS sequence"/>
</dbReference>
<comment type="caution">
    <text evidence="3">The sequence shown here is derived from an EMBL/GenBank/DDBJ whole genome shotgun (WGS) entry which is preliminary data.</text>
</comment>
<protein>
    <submittedName>
        <fullName evidence="3">Uncharacterized protein</fullName>
    </submittedName>
</protein>
<evidence type="ECO:0000313" key="3">
    <source>
        <dbReference type="EMBL" id="RAI73266.1"/>
    </source>
</evidence>
<feature type="transmembrane region" description="Helical" evidence="2">
    <location>
        <begin position="20"/>
        <end position="37"/>
    </location>
</feature>
<feature type="compositionally biased region" description="Basic and acidic residues" evidence="1">
    <location>
        <begin position="380"/>
        <end position="389"/>
    </location>
</feature>
<evidence type="ECO:0000256" key="1">
    <source>
        <dbReference type="SAM" id="MobiDB-lite"/>
    </source>
</evidence>
<keyword evidence="2" id="KW-0812">Transmembrane</keyword>
<evidence type="ECO:0000313" key="4">
    <source>
        <dbReference type="Proteomes" id="UP000249016"/>
    </source>
</evidence>
<keyword evidence="2" id="KW-1133">Transmembrane helix</keyword>
<keyword evidence="4" id="KW-1185">Reference proteome</keyword>
<keyword evidence="2" id="KW-0472">Membrane</keyword>
<evidence type="ECO:0000256" key="2">
    <source>
        <dbReference type="SAM" id="Phobius"/>
    </source>
</evidence>
<feature type="transmembrane region" description="Helical" evidence="2">
    <location>
        <begin position="213"/>
        <end position="235"/>
    </location>
</feature>
<dbReference type="AlphaFoldDB" id="A0A327NH35"/>
<accession>A0A327NH35</accession>
<feature type="transmembrane region" description="Helical" evidence="2">
    <location>
        <begin position="255"/>
        <end position="277"/>
    </location>
</feature>
<proteinExistence type="predicted"/>
<dbReference type="RefSeq" id="WP_111340148.1">
    <property type="nucleotide sequence ID" value="NZ_QLII01000001.1"/>
</dbReference>
<organism evidence="3 4">
    <name type="scientific">Spirosoma telluris</name>
    <dbReference type="NCBI Taxonomy" id="2183553"/>
    <lineage>
        <taxon>Bacteria</taxon>
        <taxon>Pseudomonadati</taxon>
        <taxon>Bacteroidota</taxon>
        <taxon>Cytophagia</taxon>
        <taxon>Cytophagales</taxon>
        <taxon>Cytophagaceae</taxon>
        <taxon>Spirosoma</taxon>
    </lineage>
</organism>